<dbReference type="AlphaFoldDB" id="A0A9D1DUD5"/>
<evidence type="ECO:0000313" key="3">
    <source>
        <dbReference type="EMBL" id="HIR59280.1"/>
    </source>
</evidence>
<accession>A0A9D1DUD5</accession>
<evidence type="ECO:0000313" key="4">
    <source>
        <dbReference type="Proteomes" id="UP000824232"/>
    </source>
</evidence>
<sequence>QAMKDQMEKDKKALEIASKKSSELDKSTTDIKDTVNNLKKAPIVKNTYTISENDKNKILEYIDKVDKTNADFKQTEKLSVTLNNVDTELEENREKIKILTENNEALSLKVDTLSKNIDNKNKEIKELKKDNKHLEELVNHFKDLFDRLINFIKHKILGKDKEREDYWEFSKDLYEHGIFSEKTITDIKEDYNWSKEYDKNKEHDDFDLDI</sequence>
<feature type="non-terminal residue" evidence="3">
    <location>
        <position position="1"/>
    </location>
</feature>
<dbReference type="Proteomes" id="UP000824232">
    <property type="component" value="Unassembled WGS sequence"/>
</dbReference>
<gene>
    <name evidence="3" type="ORF">IAB38_04445</name>
</gene>
<keyword evidence="1" id="KW-0175">Coiled coil</keyword>
<feature type="region of interest" description="Disordered" evidence="2">
    <location>
        <begin position="1"/>
        <end position="29"/>
    </location>
</feature>
<reference evidence="3" key="1">
    <citation type="submission" date="2020-10" db="EMBL/GenBank/DDBJ databases">
        <authorList>
            <person name="Gilroy R."/>
        </authorList>
    </citation>
    <scope>NUCLEOTIDE SEQUENCE</scope>
    <source>
        <strain evidence="3">CHK184-20233</strain>
    </source>
</reference>
<name>A0A9D1DUD5_9FIRM</name>
<evidence type="ECO:0000256" key="2">
    <source>
        <dbReference type="SAM" id="MobiDB-lite"/>
    </source>
</evidence>
<comment type="caution">
    <text evidence="3">The sequence shown here is derived from an EMBL/GenBank/DDBJ whole genome shotgun (WGS) entry which is preliminary data.</text>
</comment>
<organism evidence="3 4">
    <name type="scientific">Candidatus Onthousia excrementipullorum</name>
    <dbReference type="NCBI Taxonomy" id="2840884"/>
    <lineage>
        <taxon>Bacteria</taxon>
        <taxon>Bacillati</taxon>
        <taxon>Bacillota</taxon>
        <taxon>Bacilli</taxon>
        <taxon>Candidatus Onthousia</taxon>
    </lineage>
</organism>
<proteinExistence type="predicted"/>
<feature type="coiled-coil region" evidence="1">
    <location>
        <begin position="82"/>
        <end position="144"/>
    </location>
</feature>
<protein>
    <submittedName>
        <fullName evidence="3">Uncharacterized protein</fullName>
    </submittedName>
</protein>
<reference evidence="3" key="2">
    <citation type="journal article" date="2021" name="PeerJ">
        <title>Extensive microbial diversity within the chicken gut microbiome revealed by metagenomics and culture.</title>
        <authorList>
            <person name="Gilroy R."/>
            <person name="Ravi A."/>
            <person name="Getino M."/>
            <person name="Pursley I."/>
            <person name="Horton D.L."/>
            <person name="Alikhan N.F."/>
            <person name="Baker D."/>
            <person name="Gharbi K."/>
            <person name="Hall N."/>
            <person name="Watson M."/>
            <person name="Adriaenssens E.M."/>
            <person name="Foster-Nyarko E."/>
            <person name="Jarju S."/>
            <person name="Secka A."/>
            <person name="Antonio M."/>
            <person name="Oren A."/>
            <person name="Chaudhuri R.R."/>
            <person name="La Ragione R."/>
            <person name="Hildebrand F."/>
            <person name="Pallen M.J."/>
        </authorList>
    </citation>
    <scope>NUCLEOTIDE SEQUENCE</scope>
    <source>
        <strain evidence="3">CHK184-20233</strain>
    </source>
</reference>
<dbReference type="EMBL" id="DVHC01000045">
    <property type="protein sequence ID" value="HIR59280.1"/>
    <property type="molecule type" value="Genomic_DNA"/>
</dbReference>
<evidence type="ECO:0000256" key="1">
    <source>
        <dbReference type="SAM" id="Coils"/>
    </source>
</evidence>